<dbReference type="HOGENOM" id="CLU_2481525_0_0_10"/>
<dbReference type="EMBL" id="CP002831">
    <property type="protein sequence ID" value="AFC23560.1"/>
    <property type="molecule type" value="Genomic_DNA"/>
</dbReference>
<protein>
    <submittedName>
        <fullName evidence="1">Uncharacterized protein</fullName>
    </submittedName>
</protein>
<dbReference type="AlphaFoldDB" id="H6L223"/>
<organism evidence="1 2">
    <name type="scientific">Saprospira grandis (strain Lewin)</name>
    <dbReference type="NCBI Taxonomy" id="984262"/>
    <lineage>
        <taxon>Bacteria</taxon>
        <taxon>Pseudomonadati</taxon>
        <taxon>Bacteroidota</taxon>
        <taxon>Saprospiria</taxon>
        <taxon>Saprospirales</taxon>
        <taxon>Saprospiraceae</taxon>
        <taxon>Saprospira</taxon>
    </lineage>
</organism>
<sequence>MTAEQLQQLIEEPEALRSCSYEQLEQLLLHYPSCSLIRALLLIKLGQNQGRNYYRQQQIFAFYDPKVKGLRSKLLTKGLKLQSKHSL</sequence>
<accession>H6L223</accession>
<keyword evidence="2" id="KW-1185">Reference proteome</keyword>
<name>H6L223_SAPGL</name>
<dbReference type="KEGG" id="sgn:SGRA_0823"/>
<dbReference type="STRING" id="984262.SGRA_0823"/>
<dbReference type="Proteomes" id="UP000007519">
    <property type="component" value="Chromosome"/>
</dbReference>
<proteinExistence type="predicted"/>
<evidence type="ECO:0000313" key="2">
    <source>
        <dbReference type="Proteomes" id="UP000007519"/>
    </source>
</evidence>
<dbReference type="RefSeq" id="WP_015691212.1">
    <property type="nucleotide sequence ID" value="NC_016940.1"/>
</dbReference>
<evidence type="ECO:0000313" key="1">
    <source>
        <dbReference type="EMBL" id="AFC23560.1"/>
    </source>
</evidence>
<gene>
    <name evidence="1" type="ordered locus">SGRA_0823</name>
</gene>
<reference evidence="1 2" key="1">
    <citation type="journal article" date="2012" name="Stand. Genomic Sci.">
        <title>Complete genome sequencing and analysis of Saprospira grandis str. Lewin, a predatory marine bacterium.</title>
        <authorList>
            <person name="Saw J.H."/>
            <person name="Yuryev A."/>
            <person name="Kanbe M."/>
            <person name="Hou S."/>
            <person name="Young A.G."/>
            <person name="Aizawa S."/>
            <person name="Alam M."/>
        </authorList>
    </citation>
    <scope>NUCLEOTIDE SEQUENCE [LARGE SCALE GENOMIC DNA]</scope>
    <source>
        <strain evidence="1 2">Lewin</strain>
    </source>
</reference>
<dbReference type="OrthoDB" id="9850869at2"/>